<keyword evidence="2" id="KW-1185">Reference proteome</keyword>
<dbReference type="AlphaFoldDB" id="A0A8R1TVS9"/>
<evidence type="ECO:0000313" key="2">
    <source>
        <dbReference type="Proteomes" id="UP000024404"/>
    </source>
</evidence>
<accession>A0A8R1TVS9</accession>
<dbReference type="EMBL" id="CMVM020000161">
    <property type="status" value="NOT_ANNOTATED_CDS"/>
    <property type="molecule type" value="Genomic_DNA"/>
</dbReference>
<dbReference type="Proteomes" id="UP000024404">
    <property type="component" value="Unassembled WGS sequence"/>
</dbReference>
<proteinExistence type="predicted"/>
<organism evidence="1 2">
    <name type="scientific">Onchocerca volvulus</name>
    <dbReference type="NCBI Taxonomy" id="6282"/>
    <lineage>
        <taxon>Eukaryota</taxon>
        <taxon>Metazoa</taxon>
        <taxon>Ecdysozoa</taxon>
        <taxon>Nematoda</taxon>
        <taxon>Chromadorea</taxon>
        <taxon>Rhabditida</taxon>
        <taxon>Spirurina</taxon>
        <taxon>Spiruromorpha</taxon>
        <taxon>Filarioidea</taxon>
        <taxon>Onchocercidae</taxon>
        <taxon>Onchocerca</taxon>
    </lineage>
</organism>
<reference evidence="1" key="2">
    <citation type="submission" date="2022-06" db="UniProtKB">
        <authorList>
            <consortium name="EnsemblMetazoa"/>
        </authorList>
    </citation>
    <scope>IDENTIFICATION</scope>
</reference>
<evidence type="ECO:0000313" key="1">
    <source>
        <dbReference type="EnsemblMetazoa" id="OVOC5545.1"/>
    </source>
</evidence>
<sequence length="83" mass="9713">MVKKRDNKQYASMLKKFALETAMGAQFSKQFPVLTHQKASGPIKLRMFTKNDTYSEEIHLFCNELYKIKLSSTFAKQMIFDIK</sequence>
<protein>
    <submittedName>
        <fullName evidence="1">Uncharacterized protein</fullName>
    </submittedName>
</protein>
<dbReference type="EnsemblMetazoa" id="OVOC5545.1">
    <property type="protein sequence ID" value="OVOC5545.1"/>
    <property type="gene ID" value="WBGene00242354"/>
</dbReference>
<name>A0A8R1TVS9_ONCVO</name>
<reference evidence="2" key="1">
    <citation type="submission" date="2013-10" db="EMBL/GenBank/DDBJ databases">
        <title>Genome sequencing of Onchocerca volvulus.</title>
        <authorList>
            <person name="Cotton J."/>
            <person name="Tsai J."/>
            <person name="Stanley E."/>
            <person name="Tracey A."/>
            <person name="Holroyd N."/>
            <person name="Lustigman S."/>
            <person name="Berriman M."/>
        </authorList>
    </citation>
    <scope>NUCLEOTIDE SEQUENCE</scope>
</reference>